<keyword evidence="3" id="KW-1185">Reference proteome</keyword>
<sequence length="79" mass="8963">MTGKGNAYGKVGVIEAGAMADIVIFNKNFMEDVSIIEDAKNNLKVIIKDGKVYNNTLKKEDNEHSEKRTDLPLQRRRLR</sequence>
<dbReference type="GO" id="GO:0016810">
    <property type="term" value="F:hydrolase activity, acting on carbon-nitrogen (but not peptide) bonds"/>
    <property type="evidence" value="ECO:0007669"/>
    <property type="project" value="InterPro"/>
</dbReference>
<dbReference type="OrthoDB" id="9797498at2"/>
<organism evidence="2 3">
    <name type="scientific">Novipirellula herctigrandis</name>
    <dbReference type="NCBI Taxonomy" id="2527986"/>
    <lineage>
        <taxon>Bacteria</taxon>
        <taxon>Pseudomonadati</taxon>
        <taxon>Planctomycetota</taxon>
        <taxon>Planctomycetia</taxon>
        <taxon>Pirellulales</taxon>
        <taxon>Pirellulaceae</taxon>
        <taxon>Novipirellula</taxon>
    </lineage>
</organism>
<dbReference type="InterPro" id="IPR011059">
    <property type="entry name" value="Metal-dep_hydrolase_composite"/>
</dbReference>
<name>A0A5C5Z2U3_9BACT</name>
<evidence type="ECO:0000256" key="1">
    <source>
        <dbReference type="SAM" id="MobiDB-lite"/>
    </source>
</evidence>
<dbReference type="Proteomes" id="UP000315010">
    <property type="component" value="Unassembled WGS sequence"/>
</dbReference>
<protein>
    <submittedName>
        <fullName evidence="2">Uncharacterized protein</fullName>
    </submittedName>
</protein>
<feature type="region of interest" description="Disordered" evidence="1">
    <location>
        <begin position="58"/>
        <end position="79"/>
    </location>
</feature>
<dbReference type="AlphaFoldDB" id="A0A5C5Z2U3"/>
<gene>
    <name evidence="2" type="ORF">CA13_27180</name>
</gene>
<evidence type="ECO:0000313" key="3">
    <source>
        <dbReference type="Proteomes" id="UP000315010"/>
    </source>
</evidence>
<evidence type="ECO:0000313" key="2">
    <source>
        <dbReference type="EMBL" id="TWT81267.1"/>
    </source>
</evidence>
<dbReference type="SUPFAM" id="SSF51338">
    <property type="entry name" value="Composite domain of metallo-dependent hydrolases"/>
    <property type="match status" value="1"/>
</dbReference>
<reference evidence="2 3" key="1">
    <citation type="submission" date="2019-02" db="EMBL/GenBank/DDBJ databases">
        <title>Deep-cultivation of Planctomycetes and their phenomic and genomic characterization uncovers novel biology.</title>
        <authorList>
            <person name="Wiegand S."/>
            <person name="Jogler M."/>
            <person name="Boedeker C."/>
            <person name="Pinto D."/>
            <person name="Vollmers J."/>
            <person name="Rivas-Marin E."/>
            <person name="Kohn T."/>
            <person name="Peeters S.H."/>
            <person name="Heuer A."/>
            <person name="Rast P."/>
            <person name="Oberbeckmann S."/>
            <person name="Bunk B."/>
            <person name="Jeske O."/>
            <person name="Meyerdierks A."/>
            <person name="Storesund J.E."/>
            <person name="Kallscheuer N."/>
            <person name="Luecker S."/>
            <person name="Lage O.M."/>
            <person name="Pohl T."/>
            <person name="Merkel B.J."/>
            <person name="Hornburger P."/>
            <person name="Mueller R.-W."/>
            <person name="Bruemmer F."/>
            <person name="Labrenz M."/>
            <person name="Spormann A.M."/>
            <person name="Op Den Camp H."/>
            <person name="Overmann J."/>
            <person name="Amann R."/>
            <person name="Jetten M.S.M."/>
            <person name="Mascher T."/>
            <person name="Medema M.H."/>
            <person name="Devos D.P."/>
            <person name="Kaster A.-K."/>
            <person name="Ovreas L."/>
            <person name="Rohde M."/>
            <person name="Galperin M.Y."/>
            <person name="Jogler C."/>
        </authorList>
    </citation>
    <scope>NUCLEOTIDE SEQUENCE [LARGE SCALE GENOMIC DNA]</scope>
    <source>
        <strain evidence="2 3">CA13</strain>
    </source>
</reference>
<feature type="compositionally biased region" description="Basic and acidic residues" evidence="1">
    <location>
        <begin position="58"/>
        <end position="70"/>
    </location>
</feature>
<dbReference type="Gene3D" id="2.30.40.10">
    <property type="entry name" value="Urease, subunit C, domain 1"/>
    <property type="match status" value="1"/>
</dbReference>
<dbReference type="RefSeq" id="WP_146397108.1">
    <property type="nucleotide sequence ID" value="NZ_SJPJ01000001.1"/>
</dbReference>
<dbReference type="EMBL" id="SJPJ01000001">
    <property type="protein sequence ID" value="TWT81267.1"/>
    <property type="molecule type" value="Genomic_DNA"/>
</dbReference>
<proteinExistence type="predicted"/>
<accession>A0A5C5Z2U3</accession>
<comment type="caution">
    <text evidence="2">The sequence shown here is derived from an EMBL/GenBank/DDBJ whole genome shotgun (WGS) entry which is preliminary data.</text>
</comment>